<dbReference type="InterPro" id="IPR013229">
    <property type="entry name" value="PEGA"/>
</dbReference>
<accession>A0A5D4HCC8</accession>
<proteinExistence type="predicted"/>
<dbReference type="AlphaFoldDB" id="A0A5D4HCC8"/>
<evidence type="ECO:0000313" key="2">
    <source>
        <dbReference type="EMBL" id="TYR37469.1"/>
    </source>
</evidence>
<evidence type="ECO:0000259" key="1">
    <source>
        <dbReference type="Pfam" id="PF08308"/>
    </source>
</evidence>
<gene>
    <name evidence="2" type="ORF">FXV77_05545</name>
</gene>
<keyword evidence="3" id="KW-1185">Reference proteome</keyword>
<name>A0A5D4HCC8_9SPHI</name>
<sequence>MKKKLIIILSITFTLSSCSTILRGTRQDITIASNPSNAAVIVNGTEQGVTPLKVNLRKGFNKQTIAIEKVGFKRVEIQPQTKFSTVAILSTLGMVGWIVDISTGALREFEKDAYEVDLIKQ</sequence>
<comment type="caution">
    <text evidence="2">The sequence shown here is derived from an EMBL/GenBank/DDBJ whole genome shotgun (WGS) entry which is preliminary data.</text>
</comment>
<feature type="domain" description="PEGA" evidence="1">
    <location>
        <begin position="28"/>
        <end position="75"/>
    </location>
</feature>
<dbReference type="EMBL" id="VTAV01000002">
    <property type="protein sequence ID" value="TYR37469.1"/>
    <property type="molecule type" value="Genomic_DNA"/>
</dbReference>
<organism evidence="2 3">
    <name type="scientific">Sphingobacterium phlebotomi</name>
    <dbReference type="NCBI Taxonomy" id="2605433"/>
    <lineage>
        <taxon>Bacteria</taxon>
        <taxon>Pseudomonadati</taxon>
        <taxon>Bacteroidota</taxon>
        <taxon>Sphingobacteriia</taxon>
        <taxon>Sphingobacteriales</taxon>
        <taxon>Sphingobacteriaceae</taxon>
        <taxon>Sphingobacterium</taxon>
    </lineage>
</organism>
<reference evidence="2 3" key="1">
    <citation type="submission" date="2019-08" db="EMBL/GenBank/DDBJ databases">
        <title>Phlebobacter frassis gen. nov. sp. nov., a new member of family Sphingobacteriaceae isolated from sand fly rearing media.</title>
        <authorList>
            <person name="Kakumanu M.L."/>
            <person name="Marayati B.F."/>
            <person name="Wada-Katsumata A."/>
            <person name="Wasserberg G."/>
            <person name="Schal C."/>
            <person name="Apperson C.S."/>
            <person name="Ponnusamy L."/>
        </authorList>
    </citation>
    <scope>NUCLEOTIDE SEQUENCE [LARGE SCALE GENOMIC DNA]</scope>
    <source>
        <strain evidence="2 3">SSI9</strain>
    </source>
</reference>
<dbReference type="PROSITE" id="PS51257">
    <property type="entry name" value="PROKAR_LIPOPROTEIN"/>
    <property type="match status" value="1"/>
</dbReference>
<dbReference type="RefSeq" id="WP_148918210.1">
    <property type="nucleotide sequence ID" value="NZ_VTAV01000002.1"/>
</dbReference>
<dbReference type="Proteomes" id="UP000322362">
    <property type="component" value="Unassembled WGS sequence"/>
</dbReference>
<evidence type="ECO:0000313" key="3">
    <source>
        <dbReference type="Proteomes" id="UP000322362"/>
    </source>
</evidence>
<dbReference type="Pfam" id="PF08308">
    <property type="entry name" value="PEGA"/>
    <property type="match status" value="1"/>
</dbReference>
<protein>
    <submittedName>
        <fullName evidence="2">PEGA domain-containing protein</fullName>
    </submittedName>
</protein>